<dbReference type="InterPro" id="IPR050455">
    <property type="entry name" value="Tpx_Peroxidase_subfamily"/>
</dbReference>
<comment type="caution">
    <text evidence="5">The sequence shown here is derived from an EMBL/GenBank/DDBJ whole genome shotgun (WGS) entry which is preliminary data.</text>
</comment>
<dbReference type="EMBL" id="QOUI01000006">
    <property type="protein sequence ID" value="RCK69435.1"/>
    <property type="molecule type" value="Genomic_DNA"/>
</dbReference>
<name>A0A367YU65_9ACTN</name>
<dbReference type="Gene3D" id="3.40.30.10">
    <property type="entry name" value="Glutaredoxin"/>
    <property type="match status" value="1"/>
</dbReference>
<dbReference type="AlphaFoldDB" id="A0A367YU65"/>
<dbReference type="PROSITE" id="PS51352">
    <property type="entry name" value="THIOREDOXIN_2"/>
    <property type="match status" value="1"/>
</dbReference>
<protein>
    <submittedName>
        <fullName evidence="5">Peroxiredoxin</fullName>
    </submittedName>
</protein>
<reference evidence="5 6" key="1">
    <citation type="submission" date="2018-07" db="EMBL/GenBank/DDBJ databases">
        <title>Desertimonas flava gen. nov. sp. nov.</title>
        <authorList>
            <person name="Liu S."/>
        </authorList>
    </citation>
    <scope>NUCLEOTIDE SEQUENCE [LARGE SCALE GENOMIC DNA]</scope>
    <source>
        <strain evidence="5 6">16Sb5-5</strain>
    </source>
</reference>
<dbReference type="InterPro" id="IPR013766">
    <property type="entry name" value="Thioredoxin_domain"/>
</dbReference>
<gene>
    <name evidence="5" type="ORF">DT076_11155</name>
</gene>
<evidence type="ECO:0000256" key="1">
    <source>
        <dbReference type="ARBA" id="ARBA00022559"/>
    </source>
</evidence>
<evidence type="ECO:0000313" key="6">
    <source>
        <dbReference type="Proteomes" id="UP000252770"/>
    </source>
</evidence>
<proteinExistence type="predicted"/>
<keyword evidence="3" id="KW-0676">Redox-active center</keyword>
<keyword evidence="1" id="KW-0575">Peroxidase</keyword>
<dbReference type="InterPro" id="IPR036249">
    <property type="entry name" value="Thioredoxin-like_sf"/>
</dbReference>
<organism evidence="5 6">
    <name type="scientific">Desertihabitans brevis</name>
    <dbReference type="NCBI Taxonomy" id="2268447"/>
    <lineage>
        <taxon>Bacteria</taxon>
        <taxon>Bacillati</taxon>
        <taxon>Actinomycetota</taxon>
        <taxon>Actinomycetes</taxon>
        <taxon>Propionibacteriales</taxon>
        <taxon>Propionibacteriaceae</taxon>
        <taxon>Desertihabitans</taxon>
    </lineage>
</organism>
<dbReference type="Proteomes" id="UP000252770">
    <property type="component" value="Unassembled WGS sequence"/>
</dbReference>
<feature type="domain" description="Thioredoxin" evidence="4">
    <location>
        <begin position="1"/>
        <end position="126"/>
    </location>
</feature>
<keyword evidence="2" id="KW-0049">Antioxidant</keyword>
<evidence type="ECO:0000256" key="2">
    <source>
        <dbReference type="ARBA" id="ARBA00022862"/>
    </source>
</evidence>
<accession>A0A367YU65</accession>
<dbReference type="SUPFAM" id="SSF52833">
    <property type="entry name" value="Thioredoxin-like"/>
    <property type="match status" value="1"/>
</dbReference>
<evidence type="ECO:0000259" key="4">
    <source>
        <dbReference type="PROSITE" id="PS51352"/>
    </source>
</evidence>
<sequence length="126" mass="13501">MRGSPVLLVFFPWANTPVCSTELVALEERLPRYATAGAAVRALSCDSIYSLRAFADALGLGVPLLSDHWPHGAIAEAYDAFDAELGCARRVTVLVDAVGRLAWRDATEHGDARDPDAPLRALGRLG</sequence>
<dbReference type="Pfam" id="PF00578">
    <property type="entry name" value="AhpC-TSA"/>
    <property type="match status" value="1"/>
</dbReference>
<dbReference type="PANTHER" id="PTHR43110:SF1">
    <property type="entry name" value="THIOL PEROXIDASE"/>
    <property type="match status" value="1"/>
</dbReference>
<evidence type="ECO:0000313" key="5">
    <source>
        <dbReference type="EMBL" id="RCK69435.1"/>
    </source>
</evidence>
<dbReference type="PANTHER" id="PTHR43110">
    <property type="entry name" value="THIOL PEROXIDASE"/>
    <property type="match status" value="1"/>
</dbReference>
<keyword evidence="6" id="KW-1185">Reference proteome</keyword>
<dbReference type="GO" id="GO:0004601">
    <property type="term" value="F:peroxidase activity"/>
    <property type="evidence" value="ECO:0007669"/>
    <property type="project" value="UniProtKB-KW"/>
</dbReference>
<dbReference type="InterPro" id="IPR000866">
    <property type="entry name" value="AhpC/TSA"/>
</dbReference>
<keyword evidence="1" id="KW-0560">Oxidoreductase</keyword>
<evidence type="ECO:0000256" key="3">
    <source>
        <dbReference type="ARBA" id="ARBA00023284"/>
    </source>
</evidence>